<dbReference type="NCBIfam" id="NF009773">
    <property type="entry name" value="PRK13270.1"/>
    <property type="match status" value="1"/>
</dbReference>
<dbReference type="Proteomes" id="UP000321204">
    <property type="component" value="Chromosome"/>
</dbReference>
<dbReference type="OrthoDB" id="106887at2"/>
<dbReference type="AlphaFoldDB" id="A0A5B8UH90"/>
<name>A0A5B8UH90_9BACT</name>
<dbReference type="EMBL" id="CP042433">
    <property type="protein sequence ID" value="QEC55489.1"/>
    <property type="molecule type" value="Genomic_DNA"/>
</dbReference>
<evidence type="ECO:0000256" key="3">
    <source>
        <dbReference type="SAM" id="SignalP"/>
    </source>
</evidence>
<dbReference type="PANTHER" id="PTHR23403">
    <property type="entry name" value="TREHALASE"/>
    <property type="match status" value="1"/>
</dbReference>
<dbReference type="RefSeq" id="WP_146784288.1">
    <property type="nucleotide sequence ID" value="NZ_BAABIO010000002.1"/>
</dbReference>
<organism evidence="4 5">
    <name type="scientific">Flavisolibacter ginsenosidimutans</name>
    <dbReference type="NCBI Taxonomy" id="661481"/>
    <lineage>
        <taxon>Bacteria</taxon>
        <taxon>Pseudomonadati</taxon>
        <taxon>Bacteroidota</taxon>
        <taxon>Chitinophagia</taxon>
        <taxon>Chitinophagales</taxon>
        <taxon>Chitinophagaceae</taxon>
        <taxon>Flavisolibacter</taxon>
    </lineage>
</organism>
<keyword evidence="1" id="KW-0378">Hydrolase</keyword>
<keyword evidence="2" id="KW-0326">Glycosidase</keyword>
<dbReference type="Gene3D" id="1.50.10.10">
    <property type="match status" value="1"/>
</dbReference>
<dbReference type="PROSITE" id="PS00927">
    <property type="entry name" value="TREHALASE_1"/>
    <property type="match status" value="1"/>
</dbReference>
<dbReference type="InterPro" id="IPR012341">
    <property type="entry name" value="6hp_glycosidase-like_sf"/>
</dbReference>
<dbReference type="InterPro" id="IPR001661">
    <property type="entry name" value="Glyco_hydro_37"/>
</dbReference>
<dbReference type="GO" id="GO:0004555">
    <property type="term" value="F:alpha,alpha-trehalase activity"/>
    <property type="evidence" value="ECO:0007669"/>
    <property type="project" value="InterPro"/>
</dbReference>
<reference evidence="4 5" key="1">
    <citation type="journal article" date="2015" name="Int. J. Syst. Evol. Microbiol.">
        <title>Flavisolibacter ginsenosidimutans sp. nov., with ginsenoside-converting activity isolated from soil used for cultivating ginseng.</title>
        <authorList>
            <person name="Zhao Y."/>
            <person name="Liu Q."/>
            <person name="Kang M.S."/>
            <person name="Jin F."/>
            <person name="Yu H."/>
            <person name="Im W.T."/>
        </authorList>
    </citation>
    <scope>NUCLEOTIDE SEQUENCE [LARGE SCALE GENOMIC DNA]</scope>
    <source>
        <strain evidence="4 5">Gsoil 636</strain>
    </source>
</reference>
<keyword evidence="3" id="KW-0732">Signal</keyword>
<dbReference type="PROSITE" id="PS00928">
    <property type="entry name" value="TREHALASE_2"/>
    <property type="match status" value="1"/>
</dbReference>
<keyword evidence="5" id="KW-1185">Reference proteome</keyword>
<dbReference type="KEGG" id="fgg:FSB75_06090"/>
<evidence type="ECO:0000313" key="5">
    <source>
        <dbReference type="Proteomes" id="UP000321204"/>
    </source>
</evidence>
<dbReference type="InterPro" id="IPR008928">
    <property type="entry name" value="6-hairpin_glycosidase_sf"/>
</dbReference>
<dbReference type="GO" id="GO:0005993">
    <property type="term" value="P:trehalose catabolic process"/>
    <property type="evidence" value="ECO:0007669"/>
    <property type="project" value="TreeGrafter"/>
</dbReference>
<feature type="chain" id="PRO_5022793276" evidence="3">
    <location>
        <begin position="19"/>
        <end position="520"/>
    </location>
</feature>
<dbReference type="Pfam" id="PF01204">
    <property type="entry name" value="Trehalase"/>
    <property type="match status" value="1"/>
</dbReference>
<dbReference type="NCBIfam" id="NF009774">
    <property type="entry name" value="PRK13271.1"/>
    <property type="match status" value="1"/>
</dbReference>
<dbReference type="PRINTS" id="PR00744">
    <property type="entry name" value="GLHYDRLASE37"/>
</dbReference>
<feature type="signal peptide" evidence="3">
    <location>
        <begin position="1"/>
        <end position="18"/>
    </location>
</feature>
<evidence type="ECO:0000313" key="4">
    <source>
        <dbReference type="EMBL" id="QEC55489.1"/>
    </source>
</evidence>
<dbReference type="PANTHER" id="PTHR23403:SF1">
    <property type="entry name" value="TREHALASE"/>
    <property type="match status" value="1"/>
</dbReference>
<accession>A0A5B8UH90</accession>
<sequence length="520" mass="60015">MKRFLLSLSLLFPVFVFAQVTPTPDKLWGKLFEDVQLKKALGDNKTFVDMVPQYKPDIILKKYAALKKKDSASLRAFVLDNFYLPVTPGAAFTRGLNLNEHLAELWNTLTRKADTLRKWSSLLPLPDSYIVPGGRFREIYYWDSYFTMQGLAASGRYDLIEEMLDNFKYLIDTYGHIPNGNRNYYLSRSQPPYFAMMVELLHNKNGDAVYKKYLPALEKEYNWWMEGANNLKANAAHRRVVKLPDGSLLNRYYDDNNAPRQESYVQDITTAKDYKNKDRKAFTNLRAGAESGWDFSSRWFQDTVHLNTVETTNIIPVDLNSLLYKYEWILSQAAKASKQEAKSDAYAKKAEKRKEALSKYCWNDKLKYFFDYDFTEKHTTDKWSLAGMLPLFTKAATAAQADEVKKIVEEKFLRDGGVVTTVYHTGQQWDAPNGWAPLQFITAQGLINYGQNDLARTIGERWMAVNERVFKATGKMLEKYNVENIHLESGGGEYPTQDGFGWTNGVYLKFYEMFKANTSH</sequence>
<dbReference type="InterPro" id="IPR018232">
    <property type="entry name" value="Glyco_hydro_37_CS"/>
</dbReference>
<evidence type="ECO:0000256" key="2">
    <source>
        <dbReference type="ARBA" id="ARBA00023295"/>
    </source>
</evidence>
<gene>
    <name evidence="4" type="primary">treA</name>
    <name evidence="4" type="ORF">FSB75_06090</name>
</gene>
<dbReference type="SUPFAM" id="SSF48208">
    <property type="entry name" value="Six-hairpin glycosidases"/>
    <property type="match status" value="1"/>
</dbReference>
<protein>
    <submittedName>
        <fullName evidence="4">Alpha,alpha-trehalase TreA</fullName>
    </submittedName>
</protein>
<evidence type="ECO:0000256" key="1">
    <source>
        <dbReference type="ARBA" id="ARBA00022801"/>
    </source>
</evidence>
<proteinExistence type="predicted"/>